<dbReference type="AlphaFoldDB" id="A0A2K8T3R7"/>
<name>A0A2K8T3R7_9NOSO</name>
<proteinExistence type="predicted"/>
<evidence type="ECO:0000313" key="2">
    <source>
        <dbReference type="Proteomes" id="UP000232003"/>
    </source>
</evidence>
<sequence length="39" mass="4887">MTNEQRLEEIKKNYGKLGWMPREDILWLIEMLENMYKNQ</sequence>
<dbReference type="Proteomes" id="UP000232003">
    <property type="component" value="Chromosome"/>
</dbReference>
<keyword evidence="2" id="KW-1185">Reference proteome</keyword>
<reference evidence="1 2" key="1">
    <citation type="submission" date="2017-11" db="EMBL/GenBank/DDBJ databases">
        <title>Complete genome of a free-living desiccation-tolerant cyanobacterium and its photosynthetic adaptation to extreme terrestrial habitat.</title>
        <authorList>
            <person name="Shang J."/>
        </authorList>
    </citation>
    <scope>NUCLEOTIDE SEQUENCE [LARGE SCALE GENOMIC DNA]</scope>
    <source>
        <strain evidence="1 2">CCNUN1</strain>
    </source>
</reference>
<organism evidence="1 2">
    <name type="scientific">Nostoc flagelliforme CCNUN1</name>
    <dbReference type="NCBI Taxonomy" id="2038116"/>
    <lineage>
        <taxon>Bacteria</taxon>
        <taxon>Bacillati</taxon>
        <taxon>Cyanobacteriota</taxon>
        <taxon>Cyanophyceae</taxon>
        <taxon>Nostocales</taxon>
        <taxon>Nostocaceae</taxon>
        <taxon>Nostoc</taxon>
    </lineage>
</organism>
<gene>
    <name evidence="1" type="ORF">COO91_08345</name>
</gene>
<accession>A0A2K8T3R7</accession>
<dbReference type="EMBL" id="CP024785">
    <property type="protein sequence ID" value="AUB42233.1"/>
    <property type="molecule type" value="Genomic_DNA"/>
</dbReference>
<dbReference type="KEGG" id="nfl:COO91_08345"/>
<evidence type="ECO:0000313" key="1">
    <source>
        <dbReference type="EMBL" id="AUB42233.1"/>
    </source>
</evidence>
<protein>
    <submittedName>
        <fullName evidence="1">Uncharacterized protein</fullName>
    </submittedName>
</protein>